<dbReference type="PROSITE" id="PS50990">
    <property type="entry name" value="PEPTIDASE_C39"/>
    <property type="match status" value="1"/>
</dbReference>
<keyword evidence="8 11" id="KW-1133">Transmembrane helix</keyword>
<dbReference type="EMBL" id="JH603169">
    <property type="protein sequence ID" value="EIC22726.1"/>
    <property type="molecule type" value="Genomic_DNA"/>
</dbReference>
<protein>
    <submittedName>
        <fullName evidence="15">NHLM bacteriocin system ABC transporter, peptidase/ATP-binding protein</fullName>
    </submittedName>
</protein>
<evidence type="ECO:0000256" key="8">
    <source>
        <dbReference type="ARBA" id="ARBA00022989"/>
    </source>
</evidence>
<dbReference type="GO" id="GO:0015031">
    <property type="term" value="P:protein transport"/>
    <property type="evidence" value="ECO:0007669"/>
    <property type="project" value="UniProtKB-KW"/>
</dbReference>
<dbReference type="GO" id="GO:0016887">
    <property type="term" value="F:ATP hydrolysis activity"/>
    <property type="evidence" value="ECO:0007669"/>
    <property type="project" value="InterPro"/>
</dbReference>
<evidence type="ECO:0000259" key="14">
    <source>
        <dbReference type="PROSITE" id="PS50990"/>
    </source>
</evidence>
<evidence type="ECO:0000256" key="6">
    <source>
        <dbReference type="ARBA" id="ARBA00022840"/>
    </source>
</evidence>
<organism evidence="15 16">
    <name type="scientific">Thiorhodovibrio frisius</name>
    <dbReference type="NCBI Taxonomy" id="631362"/>
    <lineage>
        <taxon>Bacteria</taxon>
        <taxon>Pseudomonadati</taxon>
        <taxon>Pseudomonadota</taxon>
        <taxon>Gammaproteobacteria</taxon>
        <taxon>Chromatiales</taxon>
        <taxon>Chromatiaceae</taxon>
        <taxon>Thiorhodovibrio</taxon>
    </lineage>
</organism>
<keyword evidence="4 11" id="KW-0812">Transmembrane</keyword>
<dbReference type="PROSITE" id="PS50929">
    <property type="entry name" value="ABC_TM1F"/>
    <property type="match status" value="1"/>
</dbReference>
<dbReference type="AlphaFoldDB" id="H8Z2N3"/>
<keyword evidence="16" id="KW-1185">Reference proteome</keyword>
<keyword evidence="9 11" id="KW-0472">Membrane</keyword>
<keyword evidence="2" id="KW-0813">Transport</keyword>
<gene>
    <name evidence="15" type="ORF">Thi970DRAFT_03006</name>
</gene>
<dbReference type="NCBIfam" id="TIGR03796">
    <property type="entry name" value="NHLM_micro_ABC1"/>
    <property type="match status" value="1"/>
</dbReference>
<dbReference type="Gene3D" id="3.40.50.300">
    <property type="entry name" value="P-loop containing nucleotide triphosphate hydrolases"/>
    <property type="match status" value="1"/>
</dbReference>
<feature type="domain" description="Peptidase C39" evidence="14">
    <location>
        <begin position="18"/>
        <end position="137"/>
    </location>
</feature>
<keyword evidence="7" id="KW-0653">Protein transport</keyword>
<evidence type="ECO:0000256" key="3">
    <source>
        <dbReference type="ARBA" id="ARBA00022475"/>
    </source>
</evidence>
<evidence type="ECO:0000313" key="16">
    <source>
        <dbReference type="Proteomes" id="UP000002964"/>
    </source>
</evidence>
<name>H8Z2N3_9GAMM</name>
<comment type="subcellular location">
    <subcellularLocation>
        <location evidence="1">Cell membrane</location>
        <topology evidence="1">Multi-pass membrane protein</topology>
    </subcellularLocation>
</comment>
<feature type="transmembrane region" description="Helical" evidence="11">
    <location>
        <begin position="388"/>
        <end position="412"/>
    </location>
</feature>
<dbReference type="PANTHER" id="PTHR24221">
    <property type="entry name" value="ATP-BINDING CASSETTE SUB-FAMILY B"/>
    <property type="match status" value="1"/>
</dbReference>
<feature type="transmembrane region" description="Helical" evidence="11">
    <location>
        <begin position="290"/>
        <end position="316"/>
    </location>
</feature>
<evidence type="ECO:0000256" key="9">
    <source>
        <dbReference type="ARBA" id="ARBA00023136"/>
    </source>
</evidence>
<feature type="transmembrane region" description="Helical" evidence="11">
    <location>
        <begin position="418"/>
        <end position="441"/>
    </location>
</feature>
<evidence type="ECO:0000313" key="15">
    <source>
        <dbReference type="EMBL" id="EIC22726.1"/>
    </source>
</evidence>
<evidence type="ECO:0000256" key="2">
    <source>
        <dbReference type="ARBA" id="ARBA00022448"/>
    </source>
</evidence>
<dbReference type="InterPro" id="IPR005074">
    <property type="entry name" value="Peptidase_C39"/>
</dbReference>
<dbReference type="HOGENOM" id="CLU_000604_95_3_6"/>
<dbReference type="FunFam" id="3.40.50.300:FF:000299">
    <property type="entry name" value="ABC transporter ATP-binding protein/permease"/>
    <property type="match status" value="1"/>
</dbReference>
<reference evidence="16" key="1">
    <citation type="submission" date="2011-06" db="EMBL/GenBank/DDBJ databases">
        <authorList>
            <consortium name="US DOE Joint Genome Institute (JGI-PGF)"/>
            <person name="Lucas S."/>
            <person name="Han J."/>
            <person name="Lapidus A."/>
            <person name="Cheng J.-F."/>
            <person name="Goodwin L."/>
            <person name="Pitluck S."/>
            <person name="Peters L."/>
            <person name="Land M.L."/>
            <person name="Hauser L."/>
            <person name="Vogl K."/>
            <person name="Liu Z."/>
            <person name="Overmann J."/>
            <person name="Frigaard N.-U."/>
            <person name="Bryant D.A."/>
            <person name="Woyke T.J."/>
        </authorList>
    </citation>
    <scope>NUCLEOTIDE SEQUENCE [LARGE SCALE GENOMIC DNA]</scope>
    <source>
        <strain evidence="16">970</strain>
    </source>
</reference>
<keyword evidence="6 15" id="KW-0067">ATP-binding</keyword>
<dbReference type="InterPro" id="IPR036640">
    <property type="entry name" value="ABC1_TM_sf"/>
</dbReference>
<dbReference type="GO" id="GO:0005524">
    <property type="term" value="F:ATP binding"/>
    <property type="evidence" value="ECO:0007669"/>
    <property type="project" value="UniProtKB-KW"/>
</dbReference>
<dbReference type="GO" id="GO:0005886">
    <property type="term" value="C:plasma membrane"/>
    <property type="evidence" value="ECO:0007669"/>
    <property type="project" value="UniProtKB-SubCell"/>
</dbReference>
<keyword evidence="5" id="KW-0547">Nucleotide-binding</keyword>
<dbReference type="RefSeq" id="WP_009149733.1">
    <property type="nucleotide sequence ID" value="NZ_CP121471.1"/>
</dbReference>
<dbReference type="GO" id="GO:0006508">
    <property type="term" value="P:proteolysis"/>
    <property type="evidence" value="ECO:0007669"/>
    <property type="project" value="InterPro"/>
</dbReference>
<dbReference type="InterPro" id="IPR011527">
    <property type="entry name" value="ABC1_TM_dom"/>
</dbReference>
<dbReference type="Pfam" id="PF03412">
    <property type="entry name" value="Peptidase_C39"/>
    <property type="match status" value="1"/>
</dbReference>
<evidence type="ECO:0000256" key="4">
    <source>
        <dbReference type="ARBA" id="ARBA00022692"/>
    </source>
</evidence>
<feature type="domain" description="ABC transmembrane type-1" evidence="13">
    <location>
        <begin position="169"/>
        <end position="449"/>
    </location>
</feature>
<dbReference type="InterPro" id="IPR027417">
    <property type="entry name" value="P-loop_NTPase"/>
</dbReference>
<dbReference type="eggNOG" id="COG2274">
    <property type="taxonomic scope" value="Bacteria"/>
</dbReference>
<dbReference type="SMART" id="SM00382">
    <property type="entry name" value="AAA"/>
    <property type="match status" value="1"/>
</dbReference>
<dbReference type="Proteomes" id="UP000002964">
    <property type="component" value="Unassembled WGS sequence"/>
</dbReference>
<feature type="transmembrane region" description="Helical" evidence="11">
    <location>
        <begin position="203"/>
        <end position="224"/>
    </location>
</feature>
<evidence type="ECO:0000256" key="5">
    <source>
        <dbReference type="ARBA" id="ARBA00022741"/>
    </source>
</evidence>
<proteinExistence type="predicted"/>
<evidence type="ECO:0000259" key="13">
    <source>
        <dbReference type="PROSITE" id="PS50929"/>
    </source>
</evidence>
<evidence type="ECO:0000256" key="1">
    <source>
        <dbReference type="ARBA" id="ARBA00004651"/>
    </source>
</evidence>
<dbReference type="InterPro" id="IPR039421">
    <property type="entry name" value="Type_1_exporter"/>
</dbReference>
<keyword evidence="10" id="KW-0080">Bacteriocin transport</keyword>
<dbReference type="InterPro" id="IPR017871">
    <property type="entry name" value="ABC_transporter-like_CS"/>
</dbReference>
<dbReference type="STRING" id="631362.Thi970DRAFT_03006"/>
<dbReference type="GO" id="GO:0008233">
    <property type="term" value="F:peptidase activity"/>
    <property type="evidence" value="ECO:0007669"/>
    <property type="project" value="InterPro"/>
</dbReference>
<dbReference type="PROSITE" id="PS50893">
    <property type="entry name" value="ABC_TRANSPORTER_2"/>
    <property type="match status" value="1"/>
</dbReference>
<dbReference type="PANTHER" id="PTHR24221:SF654">
    <property type="entry name" value="ATP-BINDING CASSETTE SUB-FAMILY B MEMBER 6"/>
    <property type="match status" value="1"/>
</dbReference>
<dbReference type="GO" id="GO:0043213">
    <property type="term" value="P:bacteriocin transport"/>
    <property type="evidence" value="ECO:0007669"/>
    <property type="project" value="UniProtKB-KW"/>
</dbReference>
<dbReference type="InterPro" id="IPR022514">
    <property type="entry name" value="NHPM_micro_ABC1"/>
</dbReference>
<reference evidence="15 16" key="2">
    <citation type="submission" date="2011-11" db="EMBL/GenBank/DDBJ databases">
        <authorList>
            <consortium name="US DOE Joint Genome Institute"/>
            <person name="Lucas S."/>
            <person name="Han J."/>
            <person name="Lapidus A."/>
            <person name="Cheng J.-F."/>
            <person name="Goodwin L."/>
            <person name="Pitluck S."/>
            <person name="Peters L."/>
            <person name="Ovchinnikova G."/>
            <person name="Zhang X."/>
            <person name="Detter J.C."/>
            <person name="Han C."/>
            <person name="Tapia R."/>
            <person name="Land M."/>
            <person name="Hauser L."/>
            <person name="Kyrpides N."/>
            <person name="Ivanova N."/>
            <person name="Pagani I."/>
            <person name="Vogl K."/>
            <person name="Liu Z."/>
            <person name="Overmann J."/>
            <person name="Frigaard N.-U."/>
            <person name="Bryant D."/>
            <person name="Woyke T."/>
        </authorList>
    </citation>
    <scope>NUCLEOTIDE SEQUENCE [LARGE SCALE GENOMIC DNA]</scope>
    <source>
        <strain evidence="15 16">970</strain>
    </source>
</reference>
<keyword evidence="3" id="KW-1003">Cell membrane</keyword>
<evidence type="ECO:0000259" key="12">
    <source>
        <dbReference type="PROSITE" id="PS50893"/>
    </source>
</evidence>
<dbReference type="Gene3D" id="1.20.1560.10">
    <property type="entry name" value="ABC transporter type 1, transmembrane domain"/>
    <property type="match status" value="2"/>
</dbReference>
<dbReference type="GO" id="GO:0034040">
    <property type="term" value="F:ATPase-coupled lipid transmembrane transporter activity"/>
    <property type="evidence" value="ECO:0007669"/>
    <property type="project" value="TreeGrafter"/>
</dbReference>
<dbReference type="GO" id="GO:0140359">
    <property type="term" value="F:ABC-type transporter activity"/>
    <property type="evidence" value="ECO:0007669"/>
    <property type="project" value="InterPro"/>
</dbReference>
<evidence type="ECO:0000256" key="7">
    <source>
        <dbReference type="ARBA" id="ARBA00022927"/>
    </source>
</evidence>
<evidence type="ECO:0000256" key="10">
    <source>
        <dbReference type="ARBA" id="ARBA00043264"/>
    </source>
</evidence>
<sequence>MSARKPVVGVVRTPTILQMEALECGAAALAMVLAHYGRWEPLEKLRLLCGVSRDGSKAINLVKAARVLGLKASGKRLEPDDLASLPVPAILFVGMNHFVVFEGVSKGKFQLNDPAAGRRLLTAKEFDELFTGLVLAFEPTDAFQPGGTAPSILPSLWAMARQSLWPLGLLALAGLLLAVFSILMPGLQQIYIDRILIEQLDNWVYPLAIILAVIAPVMAFLTWLHARLIAALNAKLSIVLTSRLAWRVLRLPVLFFGQRYAGMISARVGLADQLVLTLTQSLSQVLSNVALVLLLTLLMLQYSVSLTLIVIGMNLFNALLFQRLRKSLGEASEKVAMQTVKMGGKVMQGVRMMETLKSTGTDDLFFSQWSGLQVLYINAQQAIAKREALIAGLQTWLASLTAALVLVVGGYYTMTEQFSIGMLVAFSVITVLFNQPVTVLVSLAGMLQQTQGAIAQLDDTLGYPLAREFDELETDTKTNFAEASQRPTTAPLRRLSGQVRLEAISFGYAPLDPPLIRDFSLEMTPGSRVALVGGSGSGKSTVGKLLTGLLEPQAGQILFDGQPMTKIPRDILRNSLAVVDQDVVLFEGSVRDNISLWDDTLPQEHWVAAAKDAQIHDVIVSRRGGYDAPVGENGRNLSGGQRQRLEIARALAGNPTLLVLDEATSALDTLTEEAIMNNLRRRGCTCLIIAHRLSTIRDCDEIIVMHQGDILQRGTHSQLIAEDGAYRQLIET</sequence>
<dbReference type="SUPFAM" id="SSF52540">
    <property type="entry name" value="P-loop containing nucleoside triphosphate hydrolases"/>
    <property type="match status" value="1"/>
</dbReference>
<dbReference type="SUPFAM" id="SSF90123">
    <property type="entry name" value="ABC transporter transmembrane region"/>
    <property type="match status" value="1"/>
</dbReference>
<dbReference type="InterPro" id="IPR003439">
    <property type="entry name" value="ABC_transporter-like_ATP-bd"/>
</dbReference>
<feature type="domain" description="ABC transporter" evidence="12">
    <location>
        <begin position="499"/>
        <end position="732"/>
    </location>
</feature>
<dbReference type="MEROPS" id="C39.005"/>
<dbReference type="Pfam" id="PF00005">
    <property type="entry name" value="ABC_tran"/>
    <property type="match status" value="1"/>
</dbReference>
<dbReference type="PROSITE" id="PS00211">
    <property type="entry name" value="ABC_TRANSPORTER_1"/>
    <property type="match status" value="1"/>
</dbReference>
<evidence type="ECO:0000256" key="11">
    <source>
        <dbReference type="SAM" id="Phobius"/>
    </source>
</evidence>
<feature type="transmembrane region" description="Helical" evidence="11">
    <location>
        <begin position="164"/>
        <end position="183"/>
    </location>
</feature>
<accession>H8Z2N3</accession>
<dbReference type="Pfam" id="PF00664">
    <property type="entry name" value="ABC_membrane"/>
    <property type="match status" value="1"/>
</dbReference>
<dbReference type="Gene3D" id="3.90.70.10">
    <property type="entry name" value="Cysteine proteinases"/>
    <property type="match status" value="1"/>
</dbReference>
<dbReference type="InterPro" id="IPR003593">
    <property type="entry name" value="AAA+_ATPase"/>
</dbReference>
<dbReference type="OrthoDB" id="9759820at2"/>